<evidence type="ECO:0000256" key="6">
    <source>
        <dbReference type="SAM" id="SignalP"/>
    </source>
</evidence>
<dbReference type="GO" id="GO:0060320">
    <property type="term" value="P:rejection of self pollen"/>
    <property type="evidence" value="ECO:0007669"/>
    <property type="project" value="UniProtKB-KW"/>
</dbReference>
<evidence type="ECO:0000256" key="2">
    <source>
        <dbReference type="ARBA" id="ARBA00005581"/>
    </source>
</evidence>
<organism evidence="7 8">
    <name type="scientific">Ceratodon purpureus</name>
    <name type="common">Fire moss</name>
    <name type="synonym">Dicranum purpureum</name>
    <dbReference type="NCBI Taxonomy" id="3225"/>
    <lineage>
        <taxon>Eukaryota</taxon>
        <taxon>Viridiplantae</taxon>
        <taxon>Streptophyta</taxon>
        <taxon>Embryophyta</taxon>
        <taxon>Bryophyta</taxon>
        <taxon>Bryophytina</taxon>
        <taxon>Bryopsida</taxon>
        <taxon>Dicranidae</taxon>
        <taxon>Pseudoditrichales</taxon>
        <taxon>Ditrichaceae</taxon>
        <taxon>Ceratodon</taxon>
    </lineage>
</organism>
<evidence type="ECO:0000256" key="4">
    <source>
        <dbReference type="ARBA" id="ARBA00022525"/>
    </source>
</evidence>
<evidence type="ECO:0000256" key="5">
    <source>
        <dbReference type="ARBA" id="ARBA00022729"/>
    </source>
</evidence>
<proteinExistence type="inferred from homology"/>
<keyword evidence="3" id="KW-0713">Self-incompatibility</keyword>
<evidence type="ECO:0000256" key="3">
    <source>
        <dbReference type="ARBA" id="ARBA00022471"/>
    </source>
</evidence>
<dbReference type="GO" id="GO:0005576">
    <property type="term" value="C:extracellular region"/>
    <property type="evidence" value="ECO:0007669"/>
    <property type="project" value="UniProtKB-SubCell"/>
</dbReference>
<gene>
    <name evidence="7" type="ORF">KC19_4G154900</name>
</gene>
<evidence type="ECO:0000313" key="7">
    <source>
        <dbReference type="EMBL" id="KAG0580191.1"/>
    </source>
</evidence>
<keyword evidence="8" id="KW-1185">Reference proteome</keyword>
<protein>
    <recommendedName>
        <fullName evidence="9">S-protein homolog</fullName>
    </recommendedName>
</protein>
<name>A0A8T0IBJ6_CERPU</name>
<accession>A0A8T0IBJ6</accession>
<feature type="chain" id="PRO_5035936904" description="S-protein homolog" evidence="6">
    <location>
        <begin position="33"/>
        <end position="163"/>
    </location>
</feature>
<dbReference type="Proteomes" id="UP000822688">
    <property type="component" value="Chromosome 4"/>
</dbReference>
<keyword evidence="4" id="KW-0964">Secreted</keyword>
<comment type="caution">
    <text evidence="7">The sequence shown here is derived from an EMBL/GenBank/DDBJ whole genome shotgun (WGS) entry which is preliminary data.</text>
</comment>
<dbReference type="Pfam" id="PF05938">
    <property type="entry name" value="Self-incomp_S1"/>
    <property type="match status" value="1"/>
</dbReference>
<evidence type="ECO:0000256" key="1">
    <source>
        <dbReference type="ARBA" id="ARBA00004613"/>
    </source>
</evidence>
<dbReference type="AlphaFoldDB" id="A0A8T0IBJ6"/>
<sequence length="163" mass="18978">MGPWKINNGRSSTFGASVLLLCILLPMSMVQAQITYTGHVDIVNEFYTGHVNIVNEFSSPTTIKCYSYRQNREMFTAEHGIVYDISFNIADDHRFWDCQVYNKNWGVLAVFRFYGDANHGGASLWNCENCIWKVDQSGVYIFIDDVWQFKYRWPRVKINEHAN</sequence>
<comment type="similarity">
    <text evidence="2">Belongs to the plant self-incompatibility (S1) protein family.</text>
</comment>
<evidence type="ECO:0008006" key="9">
    <source>
        <dbReference type="Google" id="ProtNLM"/>
    </source>
</evidence>
<dbReference type="InterPro" id="IPR010264">
    <property type="entry name" value="Self-incomp_S1"/>
</dbReference>
<dbReference type="EMBL" id="CM026424">
    <property type="protein sequence ID" value="KAG0580191.1"/>
    <property type="molecule type" value="Genomic_DNA"/>
</dbReference>
<evidence type="ECO:0000313" key="8">
    <source>
        <dbReference type="Proteomes" id="UP000822688"/>
    </source>
</evidence>
<keyword evidence="5 6" id="KW-0732">Signal</keyword>
<comment type="subcellular location">
    <subcellularLocation>
        <location evidence="1">Secreted</location>
    </subcellularLocation>
</comment>
<feature type="signal peptide" evidence="6">
    <location>
        <begin position="1"/>
        <end position="32"/>
    </location>
</feature>
<reference evidence="7" key="1">
    <citation type="submission" date="2020-06" db="EMBL/GenBank/DDBJ databases">
        <title>WGS assembly of Ceratodon purpureus strain R40.</title>
        <authorList>
            <person name="Carey S.B."/>
            <person name="Jenkins J."/>
            <person name="Shu S."/>
            <person name="Lovell J.T."/>
            <person name="Sreedasyam A."/>
            <person name="Maumus F."/>
            <person name="Tiley G.P."/>
            <person name="Fernandez-Pozo N."/>
            <person name="Barry K."/>
            <person name="Chen C."/>
            <person name="Wang M."/>
            <person name="Lipzen A."/>
            <person name="Daum C."/>
            <person name="Saski C.A."/>
            <person name="Payton A.C."/>
            <person name="Mcbreen J.C."/>
            <person name="Conrad R.E."/>
            <person name="Kollar L.M."/>
            <person name="Olsson S."/>
            <person name="Huttunen S."/>
            <person name="Landis J.B."/>
            <person name="Wickett N.J."/>
            <person name="Johnson M.G."/>
            <person name="Rensing S.A."/>
            <person name="Grimwood J."/>
            <person name="Schmutz J."/>
            <person name="Mcdaniel S.F."/>
        </authorList>
    </citation>
    <scope>NUCLEOTIDE SEQUENCE</scope>
    <source>
        <strain evidence="7">R40</strain>
    </source>
</reference>